<evidence type="ECO:0000313" key="5">
    <source>
        <dbReference type="Proteomes" id="UP001197328"/>
    </source>
</evidence>
<dbReference type="Proteomes" id="UP001196530">
    <property type="component" value="Unassembled WGS sequence"/>
</dbReference>
<keyword evidence="5" id="KW-1185">Reference proteome</keyword>
<evidence type="ECO:0000313" key="3">
    <source>
        <dbReference type="EMBL" id="KAG7852494.1"/>
    </source>
</evidence>
<feature type="region of interest" description="Disordered" evidence="1">
    <location>
        <begin position="1"/>
        <end position="40"/>
    </location>
</feature>
<organism evidence="2 4">
    <name type="scientific">Pichia angusta</name>
    <name type="common">Yeast</name>
    <name type="synonym">Hansenula polymorpha</name>
    <dbReference type="NCBI Taxonomy" id="870730"/>
    <lineage>
        <taxon>Eukaryota</taxon>
        <taxon>Fungi</taxon>
        <taxon>Dikarya</taxon>
        <taxon>Ascomycota</taxon>
        <taxon>Saccharomycotina</taxon>
        <taxon>Pichiomycetes</taxon>
        <taxon>Pichiales</taxon>
        <taxon>Pichiaceae</taxon>
        <taxon>Ogataea</taxon>
    </lineage>
</organism>
<sequence length="195" mass="21218">MSTGLSGLSRASGSPENSSTPGFKAALKTESDTNTPVFAAMDRSSSLKKEIDEYEQLNNEARALEELRNMDLLPLLLDLVENLKAGKISPKDFDNATEQGQVAAEPNRRAGRVYREPDPEDGGDEEADRRETGAAETVQRGDRGKVWHGEADCGRQNANRPVATGTALCNTRGAQMSGTNKIRQIFFHLTKYSGC</sequence>
<gene>
    <name evidence="2" type="ORF">KL928_001244</name>
    <name evidence="3" type="ORF">KL940_000195</name>
</gene>
<dbReference type="EMBL" id="JAHLVD010000001">
    <property type="protein sequence ID" value="KAG7852494.1"/>
    <property type="molecule type" value="Genomic_DNA"/>
</dbReference>
<proteinExistence type="predicted"/>
<feature type="region of interest" description="Disordered" evidence="1">
    <location>
        <begin position="91"/>
        <end position="158"/>
    </location>
</feature>
<dbReference type="GeneID" id="66125295"/>
<reference evidence="2 5" key="1">
    <citation type="journal article" date="2021" name="G3 (Bethesda)">
        <title>Genomic diversity, chromosomal rearrangements, and interspecies hybridization in the ogataea polymorpha species complex.</title>
        <authorList>
            <person name="Hanson S.J."/>
            <person name="Cinneide E.O."/>
            <person name="Salzberg L.I."/>
            <person name="Wolfe K.H."/>
            <person name="McGowan J."/>
            <person name="Fitzpatrick D.A."/>
            <person name="Matlin K."/>
        </authorList>
    </citation>
    <scope>NUCLEOTIDE SEQUENCE</scope>
    <source>
        <strain evidence="3">51-138</strain>
        <strain evidence="2">61-244</strain>
    </source>
</reference>
<name>A0AAN6I8J7_PICAN</name>
<dbReference type="Proteomes" id="UP001197328">
    <property type="component" value="Unassembled WGS sequence"/>
</dbReference>
<accession>A0AAN6I8J7</accession>
<dbReference type="RefSeq" id="XP_043061703.1">
    <property type="nucleotide sequence ID" value="XM_043201588.1"/>
</dbReference>
<evidence type="ECO:0000313" key="2">
    <source>
        <dbReference type="EMBL" id="KAG7821160.1"/>
    </source>
</evidence>
<feature type="compositionally biased region" description="Polar residues" evidence="1">
    <location>
        <begin position="1"/>
        <end position="21"/>
    </location>
</feature>
<feature type="compositionally biased region" description="Basic and acidic residues" evidence="1">
    <location>
        <begin position="127"/>
        <end position="153"/>
    </location>
</feature>
<protein>
    <submittedName>
        <fullName evidence="2">Uncharacterized protein</fullName>
    </submittedName>
</protein>
<dbReference type="AlphaFoldDB" id="A0AAN6I8J7"/>
<evidence type="ECO:0000256" key="1">
    <source>
        <dbReference type="SAM" id="MobiDB-lite"/>
    </source>
</evidence>
<evidence type="ECO:0000313" key="4">
    <source>
        <dbReference type="Proteomes" id="UP001196530"/>
    </source>
</evidence>
<comment type="caution">
    <text evidence="2">The sequence shown here is derived from an EMBL/GenBank/DDBJ whole genome shotgun (WGS) entry which is preliminary data.</text>
</comment>
<dbReference type="EMBL" id="JAHLUX010000002">
    <property type="protein sequence ID" value="KAG7821160.1"/>
    <property type="molecule type" value="Genomic_DNA"/>
</dbReference>